<evidence type="ECO:0000313" key="3">
    <source>
        <dbReference type="EMBL" id="VDN15016.1"/>
    </source>
</evidence>
<dbReference type="GO" id="GO:0008180">
    <property type="term" value="C:COP9 signalosome"/>
    <property type="evidence" value="ECO:0007669"/>
    <property type="project" value="TreeGrafter"/>
</dbReference>
<dbReference type="GO" id="GO:0006511">
    <property type="term" value="P:ubiquitin-dependent protein catabolic process"/>
    <property type="evidence" value="ECO:0007669"/>
    <property type="project" value="TreeGrafter"/>
</dbReference>
<evidence type="ECO:0000256" key="1">
    <source>
        <dbReference type="ARBA" id="ARBA00022490"/>
    </source>
</evidence>
<organism evidence="3 4">
    <name type="scientific">Dibothriocephalus latus</name>
    <name type="common">Fish tapeworm</name>
    <name type="synonym">Diphyllobothrium latum</name>
    <dbReference type="NCBI Taxonomy" id="60516"/>
    <lineage>
        <taxon>Eukaryota</taxon>
        <taxon>Metazoa</taxon>
        <taxon>Spiralia</taxon>
        <taxon>Lophotrochozoa</taxon>
        <taxon>Platyhelminthes</taxon>
        <taxon>Cestoda</taxon>
        <taxon>Eucestoda</taxon>
        <taxon>Diphyllobothriidea</taxon>
        <taxon>Diphyllobothriidae</taxon>
        <taxon>Dibothriocephalus</taxon>
    </lineage>
</organism>
<dbReference type="OrthoDB" id="29061at2759"/>
<dbReference type="InterPro" id="IPR050756">
    <property type="entry name" value="CSN3"/>
</dbReference>
<evidence type="ECO:0000313" key="4">
    <source>
        <dbReference type="Proteomes" id="UP000281553"/>
    </source>
</evidence>
<feature type="domain" description="COP9 signalosome complex subunit 3 N-terminal helical repeats" evidence="2">
    <location>
        <begin position="24"/>
        <end position="202"/>
    </location>
</feature>
<gene>
    <name evidence="3" type="ORF">DILT_LOCUS10847</name>
</gene>
<protein>
    <recommendedName>
        <fullName evidence="2">COP9 signalosome complex subunit 3 N-terminal helical repeats domain-containing protein</fullName>
    </recommendedName>
</protein>
<dbReference type="PANTHER" id="PTHR10758">
    <property type="entry name" value="26S PROTEASOME NON-ATPASE REGULATORY SUBUNIT 3/COP9 SIGNALOSOME COMPLEX SUBUNIT 3"/>
    <property type="match status" value="1"/>
</dbReference>
<sequence>MASGNLQSFIVAIEKAETCPAQIKLIEKHADLIKRNASNMDGVLERFGVQKWTCLHAAVIRAKLSLTTQVDSELLISQTRSLFLHCNVEHLREIKPVVCSICREFTLYLTSRSMAIRGIPILLMAIEKVRNSPEQLTSIHADLALSAKCFKPVIPLLDTDILDSECDKNAFGLQDALLYFYYGGMIYGALRKWDRSLHFFNMYPPDGVYLESLHSLMPTRQGTFDKYRSLSSAFSSTDPATLARVIETEADTFKADKNFGLVKQLLDRHIKCRIQNLTKVGFMHHLLILHSHSPPFKFLYFWFLGFLSADPVHLTG</sequence>
<keyword evidence="4" id="KW-1185">Reference proteome</keyword>
<dbReference type="Proteomes" id="UP000281553">
    <property type="component" value="Unassembled WGS sequence"/>
</dbReference>
<evidence type="ECO:0000259" key="2">
    <source>
        <dbReference type="Pfam" id="PF22788"/>
    </source>
</evidence>
<reference evidence="3 4" key="1">
    <citation type="submission" date="2018-11" db="EMBL/GenBank/DDBJ databases">
        <authorList>
            <consortium name="Pathogen Informatics"/>
        </authorList>
    </citation>
    <scope>NUCLEOTIDE SEQUENCE [LARGE SCALE GENOMIC DNA]</scope>
</reference>
<dbReference type="PANTHER" id="PTHR10758:SF1">
    <property type="entry name" value="COP9 SIGNALOSOME COMPLEX SUBUNIT 3"/>
    <property type="match status" value="1"/>
</dbReference>
<proteinExistence type="predicted"/>
<accession>A0A3P7PAM7</accession>
<dbReference type="Pfam" id="PF22788">
    <property type="entry name" value="COP9_hel_rpt"/>
    <property type="match status" value="1"/>
</dbReference>
<dbReference type="InterPro" id="IPR055089">
    <property type="entry name" value="COP9_N"/>
</dbReference>
<dbReference type="EMBL" id="UYRU01061128">
    <property type="protein sequence ID" value="VDN15016.1"/>
    <property type="molecule type" value="Genomic_DNA"/>
</dbReference>
<name>A0A3P7PAM7_DIBLA</name>
<keyword evidence="1" id="KW-0963">Cytoplasm</keyword>
<dbReference type="AlphaFoldDB" id="A0A3P7PAM7"/>